<organism evidence="2">
    <name type="scientific">Candidatus Kentrum sp. UNK</name>
    <dbReference type="NCBI Taxonomy" id="2126344"/>
    <lineage>
        <taxon>Bacteria</taxon>
        <taxon>Pseudomonadati</taxon>
        <taxon>Pseudomonadota</taxon>
        <taxon>Gammaproteobacteria</taxon>
        <taxon>Candidatus Kentrum</taxon>
    </lineage>
</organism>
<accession>A0A451AYV7</accession>
<evidence type="ECO:0008006" key="3">
    <source>
        <dbReference type="Google" id="ProtNLM"/>
    </source>
</evidence>
<dbReference type="EMBL" id="CAADGD010000056">
    <property type="protein sequence ID" value="VFK71242.1"/>
    <property type="molecule type" value="Genomic_DNA"/>
</dbReference>
<name>A0A451AYV7_9GAMM</name>
<reference evidence="2" key="1">
    <citation type="submission" date="2019-02" db="EMBL/GenBank/DDBJ databases">
        <authorList>
            <person name="Gruber-Vodicka R. H."/>
            <person name="Seah K. B. B."/>
        </authorList>
    </citation>
    <scope>NUCLEOTIDE SEQUENCE</scope>
    <source>
        <strain evidence="2">BECK_BY19</strain>
        <strain evidence="1">BECK_BY8</strain>
    </source>
</reference>
<sequence>MLYIYSDMGRGLLKIIAKKVKSALHVFGQFHLVYMRKAIDEVDAFDTKELKGSRPSMEKTC</sequence>
<dbReference type="AlphaFoldDB" id="A0A451AYV7"/>
<protein>
    <recommendedName>
        <fullName evidence="3">Transposase</fullName>
    </recommendedName>
</protein>
<proteinExistence type="predicted"/>
<gene>
    <name evidence="1" type="ORF">BECKUNK1418G_GA0071005_105115</name>
    <name evidence="2" type="ORF">BECKUNK1418H_GA0071006_105615</name>
</gene>
<dbReference type="EMBL" id="CAADFZ010000051">
    <property type="protein sequence ID" value="VFK64802.1"/>
    <property type="molecule type" value="Genomic_DNA"/>
</dbReference>
<evidence type="ECO:0000313" key="2">
    <source>
        <dbReference type="EMBL" id="VFK71242.1"/>
    </source>
</evidence>
<evidence type="ECO:0000313" key="1">
    <source>
        <dbReference type="EMBL" id="VFK64802.1"/>
    </source>
</evidence>